<protein>
    <submittedName>
        <fullName evidence="1">Uncharacterized protein</fullName>
    </submittedName>
</protein>
<keyword evidence="2" id="KW-1185">Reference proteome</keyword>
<proteinExistence type="predicted"/>
<evidence type="ECO:0000313" key="2">
    <source>
        <dbReference type="Proteomes" id="UP000030403"/>
    </source>
</evidence>
<comment type="caution">
    <text evidence="1">The sequence shown here is derived from an EMBL/GenBank/DDBJ whole genome shotgun (WGS) entry which is preliminary data.</text>
</comment>
<sequence>MAPKEQTLVNLSGKKTLVGRTSGECLTTLGHPRSKQSFTIVECAYITAKLSGEWTGNNTKGCGFSVFLMPFFIRLAKKVMNH</sequence>
<evidence type="ECO:0000313" key="1">
    <source>
        <dbReference type="EMBL" id="KGX85028.1"/>
    </source>
</evidence>
<dbReference type="EMBL" id="AVPF01000045">
    <property type="protein sequence ID" value="KGX85028.1"/>
    <property type="molecule type" value="Genomic_DNA"/>
</dbReference>
<dbReference type="Proteomes" id="UP000030403">
    <property type="component" value="Unassembled WGS sequence"/>
</dbReference>
<gene>
    <name evidence="1" type="ORF">N783_15370</name>
</gene>
<organism evidence="1 2">
    <name type="scientific">Pontibacillus marinus BH030004 = DSM 16465</name>
    <dbReference type="NCBI Taxonomy" id="1385511"/>
    <lineage>
        <taxon>Bacteria</taxon>
        <taxon>Bacillati</taxon>
        <taxon>Bacillota</taxon>
        <taxon>Bacilli</taxon>
        <taxon>Bacillales</taxon>
        <taxon>Bacillaceae</taxon>
        <taxon>Pontibacillus</taxon>
    </lineage>
</organism>
<dbReference type="AlphaFoldDB" id="A0A0A5G1N9"/>
<reference evidence="1 2" key="1">
    <citation type="submission" date="2013-08" db="EMBL/GenBank/DDBJ databases">
        <authorList>
            <person name="Huang J."/>
            <person name="Wang G."/>
        </authorList>
    </citation>
    <scope>NUCLEOTIDE SEQUENCE [LARGE SCALE GENOMIC DNA]</scope>
    <source>
        <strain evidence="1 2">BH030004</strain>
    </source>
</reference>
<accession>A0A0A5G1N9</accession>
<name>A0A0A5G1N9_9BACI</name>